<dbReference type="AlphaFoldDB" id="A0A417YBZ1"/>
<dbReference type="Proteomes" id="UP000285456">
    <property type="component" value="Unassembled WGS sequence"/>
</dbReference>
<sequence>PLSLIVWSLSIIREVIKIWNRVAHFLCDQYPKNGSILDYQIQIIAATIPMSNIGVHPSNIKASILFLPLHILIKQTGAFVEISHQLL</sequence>
<dbReference type="EMBL" id="QWEH01000016">
    <property type="protein sequence ID" value="RHW30037.1"/>
    <property type="molecule type" value="Genomic_DNA"/>
</dbReference>
<evidence type="ECO:0000313" key="1">
    <source>
        <dbReference type="EMBL" id="RHW30037.1"/>
    </source>
</evidence>
<name>A0A417YBZ1_9BACI</name>
<dbReference type="RefSeq" id="WP_205126992.1">
    <property type="nucleotide sequence ID" value="NZ_PHUT01000017.1"/>
</dbReference>
<feature type="non-terminal residue" evidence="1">
    <location>
        <position position="1"/>
    </location>
</feature>
<keyword evidence="2" id="KW-1185">Reference proteome</keyword>
<evidence type="ECO:0000313" key="2">
    <source>
        <dbReference type="Proteomes" id="UP000285456"/>
    </source>
</evidence>
<reference evidence="1 2" key="1">
    <citation type="journal article" date="2007" name="Int. J. Syst. Evol. Microbiol.">
        <title>Oceanobacillus profundus sp. nov., isolated from a deep-sea sediment core.</title>
        <authorList>
            <person name="Kim Y.G."/>
            <person name="Choi D.H."/>
            <person name="Hyun S."/>
            <person name="Cho B.C."/>
        </authorList>
    </citation>
    <scope>NUCLEOTIDE SEQUENCE [LARGE SCALE GENOMIC DNA]</scope>
    <source>
        <strain evidence="1 2">DSM 18246</strain>
    </source>
</reference>
<proteinExistence type="predicted"/>
<protein>
    <submittedName>
        <fullName evidence="1">Uncharacterized protein</fullName>
    </submittedName>
</protein>
<comment type="caution">
    <text evidence="1">The sequence shown here is derived from an EMBL/GenBank/DDBJ whole genome shotgun (WGS) entry which is preliminary data.</text>
</comment>
<accession>A0A417YBZ1</accession>
<organism evidence="1 2">
    <name type="scientific">Oceanobacillus profundus</name>
    <dbReference type="NCBI Taxonomy" id="372463"/>
    <lineage>
        <taxon>Bacteria</taxon>
        <taxon>Bacillati</taxon>
        <taxon>Bacillota</taxon>
        <taxon>Bacilli</taxon>
        <taxon>Bacillales</taxon>
        <taxon>Bacillaceae</taxon>
        <taxon>Oceanobacillus</taxon>
    </lineage>
</organism>
<gene>
    <name evidence="1" type="ORF">D1B32_18360</name>
</gene>